<evidence type="ECO:0000256" key="1">
    <source>
        <dbReference type="SAM" id="Phobius"/>
    </source>
</evidence>
<sequence>MSGLLCRVMSQRICASLTTKSSQSATIAYRRTTGKPGISFKEKLYLVLFVIIGVTSGTGYVYASFKNYNELQRTRAQQNHTG</sequence>
<dbReference type="AlphaFoldDB" id="A0AAD9P468"/>
<proteinExistence type="predicted"/>
<keyword evidence="1" id="KW-1133">Transmembrane helix</keyword>
<feature type="transmembrane region" description="Helical" evidence="1">
    <location>
        <begin position="44"/>
        <end position="65"/>
    </location>
</feature>
<keyword evidence="1" id="KW-0472">Membrane</keyword>
<dbReference type="Proteomes" id="UP001209878">
    <property type="component" value="Unassembled WGS sequence"/>
</dbReference>
<name>A0AAD9P468_RIDPI</name>
<evidence type="ECO:0000313" key="3">
    <source>
        <dbReference type="Proteomes" id="UP001209878"/>
    </source>
</evidence>
<evidence type="ECO:0000313" key="2">
    <source>
        <dbReference type="EMBL" id="KAK2187827.1"/>
    </source>
</evidence>
<keyword evidence="1" id="KW-0812">Transmembrane</keyword>
<gene>
    <name evidence="2" type="ORF">NP493_153g05024</name>
</gene>
<reference evidence="2" key="1">
    <citation type="journal article" date="2023" name="Mol. Biol. Evol.">
        <title>Third-Generation Sequencing Reveals the Adaptive Role of the Epigenome in Three Deep-Sea Polychaetes.</title>
        <authorList>
            <person name="Perez M."/>
            <person name="Aroh O."/>
            <person name="Sun Y."/>
            <person name="Lan Y."/>
            <person name="Juniper S.K."/>
            <person name="Young C.R."/>
            <person name="Angers B."/>
            <person name="Qian P.Y."/>
        </authorList>
    </citation>
    <scope>NUCLEOTIDE SEQUENCE</scope>
    <source>
        <strain evidence="2">R07B-5</strain>
    </source>
</reference>
<accession>A0AAD9P468</accession>
<protein>
    <submittedName>
        <fullName evidence="2">Uncharacterized protein</fullName>
    </submittedName>
</protein>
<keyword evidence="3" id="KW-1185">Reference proteome</keyword>
<dbReference type="EMBL" id="JAODUO010000153">
    <property type="protein sequence ID" value="KAK2187827.1"/>
    <property type="molecule type" value="Genomic_DNA"/>
</dbReference>
<organism evidence="2 3">
    <name type="scientific">Ridgeia piscesae</name>
    <name type="common">Tubeworm</name>
    <dbReference type="NCBI Taxonomy" id="27915"/>
    <lineage>
        <taxon>Eukaryota</taxon>
        <taxon>Metazoa</taxon>
        <taxon>Spiralia</taxon>
        <taxon>Lophotrochozoa</taxon>
        <taxon>Annelida</taxon>
        <taxon>Polychaeta</taxon>
        <taxon>Sedentaria</taxon>
        <taxon>Canalipalpata</taxon>
        <taxon>Sabellida</taxon>
        <taxon>Siboglinidae</taxon>
        <taxon>Ridgeia</taxon>
    </lineage>
</organism>
<comment type="caution">
    <text evidence="2">The sequence shown here is derived from an EMBL/GenBank/DDBJ whole genome shotgun (WGS) entry which is preliminary data.</text>
</comment>